<dbReference type="SUPFAM" id="SSF48179">
    <property type="entry name" value="6-phosphogluconate dehydrogenase C-terminal domain-like"/>
    <property type="match status" value="1"/>
</dbReference>
<dbReference type="CDD" id="cd02116">
    <property type="entry name" value="ACT"/>
    <property type="match status" value="1"/>
</dbReference>
<evidence type="ECO:0000256" key="1">
    <source>
        <dbReference type="ARBA" id="ARBA00005067"/>
    </source>
</evidence>
<dbReference type="SUPFAM" id="SSF51735">
    <property type="entry name" value="NAD(P)-binding Rossmann-fold domains"/>
    <property type="match status" value="1"/>
</dbReference>
<dbReference type="EC" id="1.3.1.12" evidence="3"/>
<dbReference type="UniPathway" id="UPA00122">
    <property type="reaction ID" value="UER00961"/>
</dbReference>
<dbReference type="InterPro" id="IPR046825">
    <property type="entry name" value="PDH_C"/>
</dbReference>
<dbReference type="InterPro" id="IPR002912">
    <property type="entry name" value="ACT_dom"/>
</dbReference>
<dbReference type="PANTHER" id="PTHR21363:SF0">
    <property type="entry name" value="PREPHENATE DEHYDROGENASE [NADP(+)]"/>
    <property type="match status" value="1"/>
</dbReference>
<sequence length="372" mass="37861">MAIATPGSEPVPTVGRWPSTDGPVLVVGAGLIGASVAMALTAAGAVVHLTDKNAEAAHVAASRGAGSDTLPVPVDVRLVVVATPPDHLGPEIVAALTTYPHAAVTDVGSVKAQPLAQVLAAEVDAERYVGGHPMAGSERSGPLAAAADLFAGRAWAVVGRADCDPDALTVVRSMVHACGATAVDMETDDHDRAVARTSHLPHLVAAVTAASLGRAPRDHLALTGQGVRDVTRIAAGDPALWGQILLANAGALAELLGEVRDDLDAMVQSLRVNNPGPVEQILRAGVAGTEAIPGKHGGEPLPLVTVSVAIPDEPGALARLFSVAGEAGVNIEDLRIDHDPTRRFGLVEIDVAAEQAAVITEALVGRGWSTHR</sequence>
<comment type="catalytic activity">
    <reaction evidence="9">
        <text>prephenate + NAD(+) = 3-(4-hydroxyphenyl)pyruvate + CO2 + NADH</text>
        <dbReference type="Rhea" id="RHEA:13869"/>
        <dbReference type="ChEBI" id="CHEBI:16526"/>
        <dbReference type="ChEBI" id="CHEBI:29934"/>
        <dbReference type="ChEBI" id="CHEBI:36242"/>
        <dbReference type="ChEBI" id="CHEBI:57540"/>
        <dbReference type="ChEBI" id="CHEBI:57945"/>
        <dbReference type="EC" id="1.3.1.12"/>
    </reaction>
</comment>
<keyword evidence="8" id="KW-0028">Amino-acid biosynthesis</keyword>
<dbReference type="NCBIfam" id="NF005111">
    <property type="entry name" value="PRK06545.2-3"/>
    <property type="match status" value="1"/>
</dbReference>
<proteinExistence type="inferred from homology"/>
<evidence type="ECO:0000256" key="5">
    <source>
        <dbReference type="ARBA" id="ARBA00022498"/>
    </source>
</evidence>
<keyword evidence="6 13" id="KW-0560">Oxidoreductase</keyword>
<dbReference type="AlphaFoldDB" id="A0A6J4N8Q9"/>
<evidence type="ECO:0000256" key="10">
    <source>
        <dbReference type="SAM" id="Phobius"/>
    </source>
</evidence>
<dbReference type="Gene3D" id="3.40.50.720">
    <property type="entry name" value="NAD(P)-binding Rossmann-like Domain"/>
    <property type="match status" value="1"/>
</dbReference>
<evidence type="ECO:0000313" key="13">
    <source>
        <dbReference type="EMBL" id="CAA9381231.1"/>
    </source>
</evidence>
<dbReference type="Pfam" id="PF20463">
    <property type="entry name" value="PDH_C"/>
    <property type="match status" value="1"/>
</dbReference>
<dbReference type="InterPro" id="IPR046826">
    <property type="entry name" value="PDH_N"/>
</dbReference>
<dbReference type="GO" id="GO:0008977">
    <property type="term" value="F:prephenate dehydrogenase (NAD+) activity"/>
    <property type="evidence" value="ECO:0007669"/>
    <property type="project" value="UniProtKB-EC"/>
</dbReference>
<dbReference type="EMBL" id="CADCUL010000151">
    <property type="protein sequence ID" value="CAA9381231.1"/>
    <property type="molecule type" value="Genomic_DNA"/>
</dbReference>
<dbReference type="PANTHER" id="PTHR21363">
    <property type="entry name" value="PREPHENATE DEHYDROGENASE"/>
    <property type="match status" value="1"/>
</dbReference>
<comment type="similarity">
    <text evidence="2">Belongs to the prephenate/arogenate dehydrogenase family.</text>
</comment>
<evidence type="ECO:0000256" key="7">
    <source>
        <dbReference type="ARBA" id="ARBA00023027"/>
    </source>
</evidence>
<evidence type="ECO:0000256" key="8">
    <source>
        <dbReference type="ARBA" id="ARBA00023141"/>
    </source>
</evidence>
<dbReference type="Pfam" id="PF02153">
    <property type="entry name" value="PDH_N"/>
    <property type="match status" value="1"/>
</dbReference>
<keyword evidence="8" id="KW-0057">Aromatic amino acid biosynthesis</keyword>
<feature type="domain" description="Prephenate/arogenate dehydrogenase" evidence="11">
    <location>
        <begin position="22"/>
        <end position="300"/>
    </location>
</feature>
<reference evidence="13" key="1">
    <citation type="submission" date="2020-02" db="EMBL/GenBank/DDBJ databases">
        <authorList>
            <person name="Meier V. D."/>
        </authorList>
    </citation>
    <scope>NUCLEOTIDE SEQUENCE</scope>
    <source>
        <strain evidence="13">AVDCRST_MAG21</strain>
    </source>
</reference>
<evidence type="ECO:0000259" key="12">
    <source>
        <dbReference type="PROSITE" id="PS51671"/>
    </source>
</evidence>
<protein>
    <recommendedName>
        <fullName evidence="4">Prephenate dehydrogenase</fullName>
        <ecNumber evidence="3">1.3.1.12</ecNumber>
    </recommendedName>
</protein>
<gene>
    <name evidence="13" type="ORF">AVDCRST_MAG21-1714</name>
</gene>
<keyword evidence="10" id="KW-0472">Membrane</keyword>
<feature type="domain" description="ACT" evidence="12">
    <location>
        <begin position="305"/>
        <end position="372"/>
    </location>
</feature>
<dbReference type="GO" id="GO:0006571">
    <property type="term" value="P:tyrosine biosynthetic process"/>
    <property type="evidence" value="ECO:0007669"/>
    <property type="project" value="UniProtKB-UniPathway"/>
</dbReference>
<dbReference type="SUPFAM" id="SSF55021">
    <property type="entry name" value="ACT-like"/>
    <property type="match status" value="1"/>
</dbReference>
<evidence type="ECO:0000259" key="11">
    <source>
        <dbReference type="PROSITE" id="PS51176"/>
    </source>
</evidence>
<dbReference type="InterPro" id="IPR008927">
    <property type="entry name" value="6-PGluconate_DH-like_C_sf"/>
</dbReference>
<dbReference type="InterPro" id="IPR045865">
    <property type="entry name" value="ACT-like_dom_sf"/>
</dbReference>
<evidence type="ECO:0000256" key="3">
    <source>
        <dbReference type="ARBA" id="ARBA00012068"/>
    </source>
</evidence>
<dbReference type="InterPro" id="IPR036291">
    <property type="entry name" value="NAD(P)-bd_dom_sf"/>
</dbReference>
<dbReference type="GO" id="GO:0004665">
    <property type="term" value="F:prephenate dehydrogenase (NADP+) activity"/>
    <property type="evidence" value="ECO:0007669"/>
    <property type="project" value="InterPro"/>
</dbReference>
<accession>A0A6J4N8Q9</accession>
<keyword evidence="10" id="KW-1133">Transmembrane helix</keyword>
<evidence type="ECO:0000256" key="2">
    <source>
        <dbReference type="ARBA" id="ARBA00007964"/>
    </source>
</evidence>
<dbReference type="GO" id="GO:0070403">
    <property type="term" value="F:NAD+ binding"/>
    <property type="evidence" value="ECO:0007669"/>
    <property type="project" value="InterPro"/>
</dbReference>
<keyword evidence="7" id="KW-0520">NAD</keyword>
<keyword evidence="10" id="KW-0812">Transmembrane</keyword>
<feature type="transmembrane region" description="Helical" evidence="10">
    <location>
        <begin position="24"/>
        <end position="47"/>
    </location>
</feature>
<keyword evidence="5" id="KW-0827">Tyrosine biosynthesis</keyword>
<dbReference type="Gene3D" id="3.30.70.260">
    <property type="match status" value="1"/>
</dbReference>
<evidence type="ECO:0000256" key="6">
    <source>
        <dbReference type="ARBA" id="ARBA00023002"/>
    </source>
</evidence>
<dbReference type="Gene3D" id="1.10.3660.10">
    <property type="entry name" value="6-phosphogluconate dehydrogenase C-terminal like domain"/>
    <property type="match status" value="1"/>
</dbReference>
<evidence type="ECO:0000256" key="4">
    <source>
        <dbReference type="ARBA" id="ARBA00016891"/>
    </source>
</evidence>
<dbReference type="InterPro" id="IPR050812">
    <property type="entry name" value="Preph/Arog_dehydrog"/>
</dbReference>
<dbReference type="NCBIfam" id="NF005112">
    <property type="entry name" value="PRK06545.2-4"/>
    <property type="match status" value="1"/>
</dbReference>
<organism evidence="13">
    <name type="scientific">uncultured Nocardioidaceae bacterium</name>
    <dbReference type="NCBI Taxonomy" id="253824"/>
    <lineage>
        <taxon>Bacteria</taxon>
        <taxon>Bacillati</taxon>
        <taxon>Actinomycetota</taxon>
        <taxon>Actinomycetes</taxon>
        <taxon>Propionibacteriales</taxon>
        <taxon>Nocardioidaceae</taxon>
        <taxon>environmental samples</taxon>
    </lineage>
</organism>
<dbReference type="PROSITE" id="PS51671">
    <property type="entry name" value="ACT"/>
    <property type="match status" value="1"/>
</dbReference>
<dbReference type="InterPro" id="IPR003099">
    <property type="entry name" value="Prephen_DH"/>
</dbReference>
<evidence type="ECO:0000256" key="9">
    <source>
        <dbReference type="ARBA" id="ARBA00049260"/>
    </source>
</evidence>
<comment type="pathway">
    <text evidence="1">Amino-acid biosynthesis; L-tyrosine biosynthesis; (4-hydroxyphenyl)pyruvate from prephenate (NAD(+) route): step 1/1.</text>
</comment>
<name>A0A6J4N8Q9_9ACTN</name>
<dbReference type="PROSITE" id="PS51176">
    <property type="entry name" value="PDH_ADH"/>
    <property type="match status" value="1"/>
</dbReference>